<gene>
    <name evidence="1" type="ORF">TcWFU_005386</name>
</gene>
<protein>
    <submittedName>
        <fullName evidence="1">Uncharacterized protein</fullName>
    </submittedName>
</protein>
<evidence type="ECO:0000313" key="2">
    <source>
        <dbReference type="Proteomes" id="UP001651158"/>
    </source>
</evidence>
<proteinExistence type="predicted"/>
<comment type="caution">
    <text evidence="1">The sequence shown here is derived from an EMBL/GenBank/DDBJ whole genome shotgun (WGS) entry which is preliminary data.</text>
</comment>
<reference evidence="1 2" key="1">
    <citation type="journal article" date="2022" name="Front. Cell. Infect. Microbiol.">
        <title>The Genomes of Two Strains of Taenia crassiceps the Animal Model for the Study of Human Cysticercosis.</title>
        <authorList>
            <person name="Bobes R.J."/>
            <person name="Estrada K."/>
            <person name="Rios-Valencia D.G."/>
            <person name="Calderon-Gallegos A."/>
            <person name="de la Torre P."/>
            <person name="Carrero J.C."/>
            <person name="Sanchez-Flores A."/>
            <person name="Laclette J.P."/>
        </authorList>
    </citation>
    <scope>NUCLEOTIDE SEQUENCE [LARGE SCALE GENOMIC DNA]</scope>
    <source>
        <strain evidence="1">WFUcys</strain>
    </source>
</reference>
<dbReference type="Proteomes" id="UP001651158">
    <property type="component" value="Unassembled WGS sequence"/>
</dbReference>
<sequence>MIDRFGEICSIGTNTGRYSGFLRCINLPAHGHSIVVVRQVDQGLLKRHYVILCKWLNSNSSKILSN</sequence>
<keyword evidence="2" id="KW-1185">Reference proteome</keyword>
<evidence type="ECO:0000313" key="1">
    <source>
        <dbReference type="EMBL" id="KAL5112139.1"/>
    </source>
</evidence>
<dbReference type="EMBL" id="JAKROA010000001">
    <property type="protein sequence ID" value="KAL5112139.1"/>
    <property type="molecule type" value="Genomic_DNA"/>
</dbReference>
<name>A0ABR4QR61_9CEST</name>
<accession>A0ABR4QR61</accession>
<organism evidence="1 2">
    <name type="scientific">Taenia crassiceps</name>
    <dbReference type="NCBI Taxonomy" id="6207"/>
    <lineage>
        <taxon>Eukaryota</taxon>
        <taxon>Metazoa</taxon>
        <taxon>Spiralia</taxon>
        <taxon>Lophotrochozoa</taxon>
        <taxon>Platyhelminthes</taxon>
        <taxon>Cestoda</taxon>
        <taxon>Eucestoda</taxon>
        <taxon>Cyclophyllidea</taxon>
        <taxon>Taeniidae</taxon>
        <taxon>Taenia</taxon>
    </lineage>
</organism>